<name>A0A378AJ94_KLEPN</name>
<proteinExistence type="predicted"/>
<dbReference type="EMBL" id="UGMN01000004">
    <property type="protein sequence ID" value="STV10807.1"/>
    <property type="molecule type" value="Genomic_DNA"/>
</dbReference>
<dbReference type="Proteomes" id="UP000254387">
    <property type="component" value="Unassembled WGS sequence"/>
</dbReference>
<evidence type="ECO:0000313" key="1">
    <source>
        <dbReference type="EMBL" id="STV10807.1"/>
    </source>
</evidence>
<organism evidence="1 2">
    <name type="scientific">Klebsiella pneumoniae</name>
    <dbReference type="NCBI Taxonomy" id="573"/>
    <lineage>
        <taxon>Bacteria</taxon>
        <taxon>Pseudomonadati</taxon>
        <taxon>Pseudomonadota</taxon>
        <taxon>Gammaproteobacteria</taxon>
        <taxon>Enterobacterales</taxon>
        <taxon>Enterobacteriaceae</taxon>
        <taxon>Klebsiella/Raoultella group</taxon>
        <taxon>Klebsiella</taxon>
        <taxon>Klebsiella pneumoniae complex</taxon>
    </lineage>
</organism>
<accession>A0A378AJ94</accession>
<dbReference type="AlphaFoldDB" id="A0A378AJ94"/>
<sequence length="262" mass="29730">MISSFGFAQTYHQAGFRRDLRVRFFKTLQQLQRPVVIRARTYLTIKTGHVFEVMVEDIRRGHRQNIKCAIHAAAEIRNQRFDLNRRVFLANGADAVGKMLCAAITQVVTVYRGDYDIAQTHIGDSLRQLLWLVCIWRDRASMRDVAERATAGTDRAEDHKGRGTVVEAFCRFGQEASSHTECRPFLRIAALIPWIRDESAGSLIFIHSGFLSRASRSVATFFTGIRAILSASRYLTPAFHHNGFTHSVRVPVASHEESELIQ</sequence>
<evidence type="ECO:0000313" key="2">
    <source>
        <dbReference type="Proteomes" id="UP000254387"/>
    </source>
</evidence>
<gene>
    <name evidence="1" type="ORF">NCTC5053_02492</name>
</gene>
<reference evidence="1 2" key="1">
    <citation type="submission" date="2018-06" db="EMBL/GenBank/DDBJ databases">
        <authorList>
            <consortium name="Pathogen Informatics"/>
            <person name="Doyle S."/>
        </authorList>
    </citation>
    <scope>NUCLEOTIDE SEQUENCE [LARGE SCALE GENOMIC DNA]</scope>
    <source>
        <strain evidence="1 2">NCTC5053</strain>
    </source>
</reference>
<protein>
    <submittedName>
        <fullName evidence="1">Uncharacterized protein</fullName>
    </submittedName>
</protein>